<feature type="domain" description="Type II/III secretion system secretin-like" evidence="13">
    <location>
        <begin position="428"/>
        <end position="591"/>
    </location>
</feature>
<feature type="chain" id="PRO_5002964563" evidence="12">
    <location>
        <begin position="23"/>
        <end position="635"/>
    </location>
</feature>
<dbReference type="InterPro" id="IPR004846">
    <property type="entry name" value="T2SS/T3SS_dom"/>
</dbReference>
<keyword evidence="4" id="KW-1134">Transmembrane beta strand</keyword>
<dbReference type="NCBIfam" id="TIGR02517">
    <property type="entry name" value="type_II_gspD"/>
    <property type="match status" value="1"/>
</dbReference>
<proteinExistence type="inferred from homology"/>
<evidence type="ECO:0000256" key="6">
    <source>
        <dbReference type="ARBA" id="ARBA00022729"/>
    </source>
</evidence>
<dbReference type="Pfam" id="PF00263">
    <property type="entry name" value="Secretin"/>
    <property type="match status" value="1"/>
</dbReference>
<gene>
    <name evidence="16" type="ordered locus">GM21_0609</name>
</gene>
<evidence type="ECO:0000259" key="14">
    <source>
        <dbReference type="Pfam" id="PF03958"/>
    </source>
</evidence>
<dbReference type="Pfam" id="PF21305">
    <property type="entry name" value="type_II_gspD_N0"/>
    <property type="match status" value="1"/>
</dbReference>
<dbReference type="Pfam" id="PF03958">
    <property type="entry name" value="Secretin_N"/>
    <property type="match status" value="3"/>
</dbReference>
<feature type="domain" description="GspD-like N0" evidence="15">
    <location>
        <begin position="27"/>
        <end position="96"/>
    </location>
</feature>
<evidence type="ECO:0000256" key="11">
    <source>
        <dbReference type="SAM" id="MobiDB-lite"/>
    </source>
</evidence>
<evidence type="ECO:0000256" key="7">
    <source>
        <dbReference type="ARBA" id="ARBA00022927"/>
    </source>
</evidence>
<evidence type="ECO:0000259" key="15">
    <source>
        <dbReference type="Pfam" id="PF21305"/>
    </source>
</evidence>
<evidence type="ECO:0000256" key="2">
    <source>
        <dbReference type="ARBA" id="ARBA00006980"/>
    </source>
</evidence>
<dbReference type="InterPro" id="IPR013356">
    <property type="entry name" value="T2SS_GspD"/>
</dbReference>
<feature type="signal peptide" evidence="12">
    <location>
        <begin position="1"/>
        <end position="22"/>
    </location>
</feature>
<dbReference type="GO" id="GO:0015627">
    <property type="term" value="C:type II protein secretion system complex"/>
    <property type="evidence" value="ECO:0007669"/>
    <property type="project" value="InterPro"/>
</dbReference>
<dbReference type="PRINTS" id="PR00811">
    <property type="entry name" value="BCTERIALGSPD"/>
</dbReference>
<evidence type="ECO:0000256" key="12">
    <source>
        <dbReference type="SAM" id="SignalP"/>
    </source>
</evidence>
<dbReference type="PRINTS" id="PR01032">
    <property type="entry name" value="PHAGEIV"/>
</dbReference>
<dbReference type="KEGG" id="gem:GM21_0609"/>
<evidence type="ECO:0000313" key="16">
    <source>
        <dbReference type="EMBL" id="ACT16683.1"/>
    </source>
</evidence>
<dbReference type="Gene3D" id="3.30.1370.120">
    <property type="match status" value="3"/>
</dbReference>
<keyword evidence="3 10" id="KW-0813">Transport</keyword>
<dbReference type="InterPro" id="IPR001775">
    <property type="entry name" value="GspD/PilQ"/>
</dbReference>
<dbReference type="AlphaFoldDB" id="C6E067"/>
<name>C6E067_GEOSM</name>
<evidence type="ECO:0000256" key="5">
    <source>
        <dbReference type="ARBA" id="ARBA00022692"/>
    </source>
</evidence>
<dbReference type="InterPro" id="IPR005644">
    <property type="entry name" value="NolW-like"/>
</dbReference>
<organism evidence="16">
    <name type="scientific">Geobacter sp. (strain M21)</name>
    <dbReference type="NCBI Taxonomy" id="443144"/>
    <lineage>
        <taxon>Bacteria</taxon>
        <taxon>Pseudomonadati</taxon>
        <taxon>Thermodesulfobacteriota</taxon>
        <taxon>Desulfuromonadia</taxon>
        <taxon>Geobacterales</taxon>
        <taxon>Geobacteraceae</taxon>
        <taxon>Geobacter</taxon>
    </lineage>
</organism>
<evidence type="ECO:0000256" key="9">
    <source>
        <dbReference type="ARBA" id="ARBA00023237"/>
    </source>
</evidence>
<sequence length="635" mass="67543">MGFARITAMLMFLLAAPTLVFAKGVVLNFTDVDIATMVKFVSDLTGKNFIMDDRVKGKISVFSPAKLSNDEAYNVFTSVLELKGFTVVPAGKVLKIVPTASARQSGMKVLSEGERGVVNDSYQARVIQLEHVAPQEAVAFLQPLVSRDGQISPFGAANMILVVDSAFNIQKVLGILKHIDTDQVREGAELVFLKNAAADSVATLVKDWMGGKSSKLPGAAATNASSTVVADNRLNALIIFGSDKDKADVKKLIALVDVVPPTTSSKVNVYYLENAEAAEVAKVLDGLLKGTAATPAPVAGAAATAPQQAIFEGGKITITPDKSTNSLVIMASPTDYQNLLQVIQKLDRRSRQVFVQAMIAEVSANKAKELGVQWGVIAGASNGTLSTVGTFDPFGAVAGLSGALQLADTLGITPPDGGVALFPATLKALHSNGALNVLSTPNIMTSDNKEAEIFVGENVPFLSGTNLTSTGLSQQSIERKDTGIILKIKPQISEGEYIKLDIYQEISAVKDFGTATNPNLGSTKRSAKTSVVVKNTDTVIIGGLIQDTDQVTESKIPLLGDIPLLGWLFKTKRTTRDKTNLLIMLTPRIIKDARDMAEVSINQRNSFSDAVKTSEPINMEQALKEKPKSVTEDKP</sequence>
<keyword evidence="7" id="KW-0653">Protein transport</keyword>
<feature type="compositionally biased region" description="Basic and acidic residues" evidence="11">
    <location>
        <begin position="622"/>
        <end position="635"/>
    </location>
</feature>
<dbReference type="InterPro" id="IPR038591">
    <property type="entry name" value="NolW-like_sf"/>
</dbReference>
<dbReference type="PANTHER" id="PTHR30332">
    <property type="entry name" value="PROBABLE GENERAL SECRETION PATHWAY PROTEIN D"/>
    <property type="match status" value="1"/>
</dbReference>
<dbReference type="PANTHER" id="PTHR30332:SF24">
    <property type="entry name" value="SECRETIN GSPD-RELATED"/>
    <property type="match status" value="1"/>
</dbReference>
<evidence type="ECO:0000256" key="4">
    <source>
        <dbReference type="ARBA" id="ARBA00022452"/>
    </source>
</evidence>
<dbReference type="GO" id="GO:0015628">
    <property type="term" value="P:protein secretion by the type II secretion system"/>
    <property type="evidence" value="ECO:0007669"/>
    <property type="project" value="InterPro"/>
</dbReference>
<dbReference type="InterPro" id="IPR050810">
    <property type="entry name" value="Bact_Secretion_Sys_Channel"/>
</dbReference>
<dbReference type="InterPro" id="IPR049371">
    <property type="entry name" value="GspD-like_N0"/>
</dbReference>
<keyword evidence="6 12" id="KW-0732">Signal</keyword>
<comment type="similarity">
    <text evidence="2">Belongs to the bacterial secretin family. GSP D subfamily.</text>
</comment>
<keyword evidence="5" id="KW-0812">Transmembrane</keyword>
<evidence type="ECO:0000256" key="10">
    <source>
        <dbReference type="RuleBase" id="RU004004"/>
    </source>
</evidence>
<feature type="region of interest" description="Disordered" evidence="11">
    <location>
        <begin position="610"/>
        <end position="635"/>
    </location>
</feature>
<dbReference type="GO" id="GO:0009279">
    <property type="term" value="C:cell outer membrane"/>
    <property type="evidence" value="ECO:0007669"/>
    <property type="project" value="UniProtKB-SubCell"/>
</dbReference>
<protein>
    <submittedName>
        <fullName evidence="16">General secretion pathway protein D</fullName>
    </submittedName>
</protein>
<dbReference type="STRING" id="443144.GM21_0609"/>
<evidence type="ECO:0000259" key="13">
    <source>
        <dbReference type="Pfam" id="PF00263"/>
    </source>
</evidence>
<evidence type="ECO:0000256" key="8">
    <source>
        <dbReference type="ARBA" id="ARBA00023136"/>
    </source>
</evidence>
<keyword evidence="8" id="KW-0472">Membrane</keyword>
<evidence type="ECO:0000256" key="3">
    <source>
        <dbReference type="ARBA" id="ARBA00022448"/>
    </source>
</evidence>
<keyword evidence="9" id="KW-0998">Cell outer membrane</keyword>
<feature type="domain" description="NolW-like" evidence="14">
    <location>
        <begin position="268"/>
        <end position="352"/>
    </location>
</feature>
<accession>C6E067</accession>
<reference evidence="16" key="1">
    <citation type="submission" date="2009-07" db="EMBL/GenBank/DDBJ databases">
        <title>Complete sequence of Geobacter sp. M21.</title>
        <authorList>
            <consortium name="US DOE Joint Genome Institute"/>
            <person name="Lucas S."/>
            <person name="Copeland A."/>
            <person name="Lapidus A."/>
            <person name="Glavina del Rio T."/>
            <person name="Dalin E."/>
            <person name="Tice H."/>
            <person name="Bruce D."/>
            <person name="Goodwin L."/>
            <person name="Pitluck S."/>
            <person name="Saunders E."/>
            <person name="Brettin T."/>
            <person name="Detter J.C."/>
            <person name="Han C."/>
            <person name="Larimer F."/>
            <person name="Land M."/>
            <person name="Hauser L."/>
            <person name="Kyrpides N."/>
            <person name="Ovchinnikova G."/>
            <person name="Lovley D."/>
        </authorList>
    </citation>
    <scope>NUCLEOTIDE SEQUENCE [LARGE SCALE GENOMIC DNA]</scope>
    <source>
        <strain evidence="16">M21</strain>
    </source>
</reference>
<dbReference type="HOGENOM" id="CLU_006756_1_1_7"/>
<comment type="subcellular location">
    <subcellularLocation>
        <location evidence="1 10">Cell outer membrane</location>
    </subcellularLocation>
</comment>
<evidence type="ECO:0000256" key="1">
    <source>
        <dbReference type="ARBA" id="ARBA00004442"/>
    </source>
</evidence>
<dbReference type="eggNOG" id="COG1450">
    <property type="taxonomic scope" value="Bacteria"/>
</dbReference>
<feature type="domain" description="NolW-like" evidence="14">
    <location>
        <begin position="191"/>
        <end position="260"/>
    </location>
</feature>
<dbReference type="EMBL" id="CP001661">
    <property type="protein sequence ID" value="ACT16683.1"/>
    <property type="molecule type" value="Genomic_DNA"/>
</dbReference>
<feature type="domain" description="NolW-like" evidence="14">
    <location>
        <begin position="125"/>
        <end position="182"/>
    </location>
</feature>